<comment type="caution">
    <text evidence="3">The sequence shown here is derived from an EMBL/GenBank/DDBJ whole genome shotgun (WGS) entry which is preliminary data.</text>
</comment>
<dbReference type="SFLD" id="SFLDG01206">
    <property type="entry name" value="Xi.1"/>
    <property type="match status" value="1"/>
</dbReference>
<dbReference type="InterPro" id="IPR036282">
    <property type="entry name" value="Glutathione-S-Trfase_C_sf"/>
</dbReference>
<dbReference type="PANTHER" id="PTHR32419:SF6">
    <property type="entry name" value="GLUTATHIONE S-TRANSFERASE OMEGA-LIKE 1-RELATED"/>
    <property type="match status" value="1"/>
</dbReference>
<evidence type="ECO:0000313" key="4">
    <source>
        <dbReference type="Proteomes" id="UP000674084"/>
    </source>
</evidence>
<dbReference type="PIRSF" id="PIRSF015753">
    <property type="entry name" value="GST"/>
    <property type="match status" value="1"/>
</dbReference>
<dbReference type="InterPro" id="IPR047047">
    <property type="entry name" value="GST_Omega-like_C"/>
</dbReference>
<dbReference type="Gene3D" id="3.40.30.10">
    <property type="entry name" value="Glutaredoxin"/>
    <property type="match status" value="1"/>
</dbReference>
<reference evidence="3 4" key="1">
    <citation type="submission" date="2021-04" db="EMBL/GenBank/DDBJ databases">
        <title>Whole-genome sequencing of Saccharopolyspora endophytica KCTC 19397.</title>
        <authorList>
            <person name="Ay H."/>
            <person name="Saygin H."/>
            <person name="Sahin N."/>
        </authorList>
    </citation>
    <scope>NUCLEOTIDE SEQUENCE [LARGE SCALE GENOMIC DNA]</scope>
    <source>
        <strain evidence="3 4">KCTC 19397</strain>
    </source>
</reference>
<dbReference type="InterPro" id="IPR016639">
    <property type="entry name" value="GST_Omega/GSH"/>
</dbReference>
<gene>
    <name evidence="3" type="ORF">KBO27_15655</name>
</gene>
<evidence type="ECO:0000259" key="2">
    <source>
        <dbReference type="PROSITE" id="PS50405"/>
    </source>
</evidence>
<dbReference type="CDD" id="cd03190">
    <property type="entry name" value="GST_C_Omega_like"/>
    <property type="match status" value="1"/>
</dbReference>
<dbReference type="SUPFAM" id="SSF47616">
    <property type="entry name" value="GST C-terminal domain-like"/>
    <property type="match status" value="1"/>
</dbReference>
<feature type="domain" description="GST C-terminal" evidence="2">
    <location>
        <begin position="147"/>
        <end position="280"/>
    </location>
</feature>
<name>A0ABS5DGI1_9PSEU</name>
<dbReference type="PROSITE" id="PS50405">
    <property type="entry name" value="GST_CTER"/>
    <property type="match status" value="1"/>
</dbReference>
<dbReference type="PANTHER" id="PTHR32419">
    <property type="entry name" value="GLUTATHIONYL-HYDROQUINONE REDUCTASE"/>
    <property type="match status" value="1"/>
</dbReference>
<dbReference type="InterPro" id="IPR010987">
    <property type="entry name" value="Glutathione-S-Trfase_C-like"/>
</dbReference>
<dbReference type="SFLD" id="SFLDG01148">
    <property type="entry name" value="Xi_(cytGST)"/>
    <property type="match status" value="1"/>
</dbReference>
<dbReference type="Pfam" id="PF13410">
    <property type="entry name" value="GST_C_2"/>
    <property type="match status" value="1"/>
</dbReference>
<feature type="region of interest" description="Disordered" evidence="1">
    <location>
        <begin position="293"/>
        <end position="325"/>
    </location>
</feature>
<dbReference type="SFLD" id="SFLDS00019">
    <property type="entry name" value="Glutathione_Transferase_(cytos"/>
    <property type="match status" value="1"/>
</dbReference>
<accession>A0ABS5DGI1</accession>
<dbReference type="Proteomes" id="UP000674084">
    <property type="component" value="Unassembled WGS sequence"/>
</dbReference>
<dbReference type="EMBL" id="JAGPXE010000006">
    <property type="protein sequence ID" value="MBQ0925391.1"/>
    <property type="molecule type" value="Genomic_DNA"/>
</dbReference>
<keyword evidence="4" id="KW-1185">Reference proteome</keyword>
<dbReference type="InterPro" id="IPR040079">
    <property type="entry name" value="Glutathione_S-Trfase"/>
</dbReference>
<organism evidence="3 4">
    <name type="scientific">Saccharopolyspora endophytica</name>
    <dbReference type="NCBI Taxonomy" id="543886"/>
    <lineage>
        <taxon>Bacteria</taxon>
        <taxon>Bacillati</taxon>
        <taxon>Actinomycetota</taxon>
        <taxon>Actinomycetes</taxon>
        <taxon>Pseudonocardiales</taxon>
        <taxon>Pseudonocardiaceae</taxon>
        <taxon>Saccharopolyspora</taxon>
    </lineage>
</organism>
<dbReference type="SUPFAM" id="SSF52833">
    <property type="entry name" value="Thioredoxin-like"/>
    <property type="match status" value="1"/>
</dbReference>
<dbReference type="InterPro" id="IPR036249">
    <property type="entry name" value="Thioredoxin-like_sf"/>
</dbReference>
<protein>
    <submittedName>
        <fullName evidence="3">Glutathione S-transferase C-terminal domain-containing protein</fullName>
    </submittedName>
</protein>
<proteinExistence type="predicted"/>
<evidence type="ECO:0000256" key="1">
    <source>
        <dbReference type="SAM" id="MobiDB-lite"/>
    </source>
</evidence>
<dbReference type="RefSeq" id="WP_210970732.1">
    <property type="nucleotide sequence ID" value="NZ_JAGPXE010000006.1"/>
</dbReference>
<evidence type="ECO:0000313" key="3">
    <source>
        <dbReference type="EMBL" id="MBQ0925391.1"/>
    </source>
</evidence>
<dbReference type="Gene3D" id="1.20.1050.10">
    <property type="match status" value="1"/>
</dbReference>
<sequence>MAGEFKRDMNYIATRITADGRDGYPVEPGRYRLVVARACPWANRAVIVRRLLGLEPVLSMGIAGPTHDERSWQFDLDPGGRDPVLGIERLREAFLARDPDYAKGITVPAIVDIPTGQVVTNDFPQITLDFSTEWREHHRPGAPELYPQDLRAEIDEVGDLVFKVNNGVYKTGFAQSQEAHDKAFHELFEALDLLAERLSGQRYLVGDTITEADVHLFPTLVRFDAVYHGHFKCNRHKITEMPVLRDYTRDLFQTPGFGDTIHFPQIKEHYYVVHRNVNPTGIIPAGPDLTGLLQPHGRDKLGGHPFGNGTPPGPPPETERVPTIA</sequence>